<dbReference type="Pfam" id="PF12698">
    <property type="entry name" value="ABC2_membrane_3"/>
    <property type="match status" value="1"/>
</dbReference>
<keyword evidence="2" id="KW-1003">Cell membrane</keyword>
<dbReference type="GO" id="GO:0005886">
    <property type="term" value="C:plasma membrane"/>
    <property type="evidence" value="ECO:0007669"/>
    <property type="project" value="UniProtKB-SubCell"/>
</dbReference>
<keyword evidence="4 6" id="KW-1133">Transmembrane helix</keyword>
<evidence type="ECO:0000256" key="3">
    <source>
        <dbReference type="ARBA" id="ARBA00022692"/>
    </source>
</evidence>
<sequence length="288" mass="32298">MLAIYKKELRQYFNSMIGFVFLAFFLVIIGIYTWAYNLSSGLGNFEVTLGGISFMYVLLVPILTMRIVAEENRQKTDQLLYTAPVSLTKIIVGKYFAVLTLFSCAFIPICIYPLIIHMYGTDVRLAPAYSSIIGFYLLGAATIAIGLFISSLTESQVIASVVSFITLLLTFLLSNITGMLPTEAVSQCVMIAVLWLVICLVFYHMMNNVTVLVMMAVIGEAAIWIIYAVKSSLYESLLTNILNTLALSTRFDDFSLGILNYDAIVYYVSIAFLFVFLTIQMIKKKRFN</sequence>
<feature type="transmembrane region" description="Helical" evidence="6">
    <location>
        <begin position="95"/>
        <end position="116"/>
    </location>
</feature>
<evidence type="ECO:0000256" key="4">
    <source>
        <dbReference type="ARBA" id="ARBA00022989"/>
    </source>
</evidence>
<keyword evidence="3 6" id="KW-0812">Transmembrane</keyword>
<protein>
    <recommendedName>
        <fullName evidence="7">ABC-2 type transporter transmembrane domain-containing protein</fullName>
    </recommendedName>
</protein>
<dbReference type="Proteomes" id="UP000050833">
    <property type="component" value="Unassembled WGS sequence"/>
</dbReference>
<feature type="transmembrane region" description="Helical" evidence="6">
    <location>
        <begin position="210"/>
        <end position="229"/>
    </location>
</feature>
<dbReference type="InterPro" id="IPR051449">
    <property type="entry name" value="ABC-2_transporter_component"/>
</dbReference>
<keyword evidence="9" id="KW-1185">Reference proteome</keyword>
<proteinExistence type="predicted"/>
<keyword evidence="5 6" id="KW-0472">Membrane</keyword>
<name>A0AAW3JPQ5_9FIRM</name>
<accession>A0AAW3JPQ5</accession>
<feature type="domain" description="ABC-2 type transporter transmembrane" evidence="7">
    <location>
        <begin position="39"/>
        <end position="226"/>
    </location>
</feature>
<evidence type="ECO:0000256" key="1">
    <source>
        <dbReference type="ARBA" id="ARBA00004651"/>
    </source>
</evidence>
<dbReference type="RefSeq" id="WP_055943688.1">
    <property type="nucleotide sequence ID" value="NZ_JAQDCV010000002.1"/>
</dbReference>
<evidence type="ECO:0000313" key="9">
    <source>
        <dbReference type="Proteomes" id="UP000050833"/>
    </source>
</evidence>
<evidence type="ECO:0000256" key="2">
    <source>
        <dbReference type="ARBA" id="ARBA00022475"/>
    </source>
</evidence>
<dbReference type="PANTHER" id="PTHR30294">
    <property type="entry name" value="MEMBRANE COMPONENT OF ABC TRANSPORTER YHHJ-RELATED"/>
    <property type="match status" value="1"/>
</dbReference>
<evidence type="ECO:0000256" key="6">
    <source>
        <dbReference type="SAM" id="Phobius"/>
    </source>
</evidence>
<comment type="caution">
    <text evidence="8">The sequence shown here is derived from an EMBL/GenBank/DDBJ whole genome shotgun (WGS) entry which is preliminary data.</text>
</comment>
<feature type="transmembrane region" description="Helical" evidence="6">
    <location>
        <begin position="157"/>
        <end position="178"/>
    </location>
</feature>
<organism evidence="8 9">
    <name type="scientific">Butyribacter intestini</name>
    <dbReference type="NCBI Taxonomy" id="1703332"/>
    <lineage>
        <taxon>Bacteria</taxon>
        <taxon>Bacillati</taxon>
        <taxon>Bacillota</taxon>
        <taxon>Clostridia</taxon>
        <taxon>Lachnospirales</taxon>
        <taxon>Lachnospiraceae</taxon>
        <taxon>Butyribacter</taxon>
    </lineage>
</organism>
<feature type="transmembrane region" description="Helical" evidence="6">
    <location>
        <begin position="128"/>
        <end position="150"/>
    </location>
</feature>
<evidence type="ECO:0000313" key="8">
    <source>
        <dbReference type="EMBL" id="KQC84703.1"/>
    </source>
</evidence>
<feature type="transmembrane region" description="Helical" evidence="6">
    <location>
        <begin position="184"/>
        <end position="203"/>
    </location>
</feature>
<dbReference type="EMBL" id="LLKB01000005">
    <property type="protein sequence ID" value="KQC84703.1"/>
    <property type="molecule type" value="Genomic_DNA"/>
</dbReference>
<dbReference type="InterPro" id="IPR013525">
    <property type="entry name" value="ABC2_TM"/>
</dbReference>
<feature type="transmembrane region" description="Helical" evidence="6">
    <location>
        <begin position="47"/>
        <end position="69"/>
    </location>
</feature>
<evidence type="ECO:0000256" key="5">
    <source>
        <dbReference type="ARBA" id="ARBA00023136"/>
    </source>
</evidence>
<comment type="subcellular location">
    <subcellularLocation>
        <location evidence="1">Cell membrane</location>
        <topology evidence="1">Multi-pass membrane protein</topology>
    </subcellularLocation>
</comment>
<feature type="transmembrane region" description="Helical" evidence="6">
    <location>
        <begin position="264"/>
        <end position="282"/>
    </location>
</feature>
<dbReference type="PANTHER" id="PTHR30294:SF29">
    <property type="entry name" value="MULTIDRUG ABC TRANSPORTER PERMEASE YBHS-RELATED"/>
    <property type="match status" value="1"/>
</dbReference>
<reference evidence="8 9" key="1">
    <citation type="submission" date="2015-10" db="EMBL/GenBank/DDBJ databases">
        <title>Butyribacter intestini gen. nov., sp. nov., a butyric acid-producing bacterium of the family Lachnospiraceae isolated from the human faeces.</title>
        <authorList>
            <person name="Zou Y."/>
            <person name="Xue W."/>
            <person name="Luo G."/>
            <person name="Lv M."/>
        </authorList>
    </citation>
    <scope>NUCLEOTIDE SEQUENCE [LARGE SCALE GENOMIC DNA]</scope>
    <source>
        <strain evidence="8 9">TF01-11</strain>
    </source>
</reference>
<feature type="transmembrane region" description="Helical" evidence="6">
    <location>
        <begin position="12"/>
        <end position="35"/>
    </location>
</feature>
<dbReference type="GO" id="GO:0140359">
    <property type="term" value="F:ABC-type transporter activity"/>
    <property type="evidence" value="ECO:0007669"/>
    <property type="project" value="InterPro"/>
</dbReference>
<gene>
    <name evidence="8" type="ORF">APZ18_08195</name>
</gene>
<dbReference type="AlphaFoldDB" id="A0AAW3JPQ5"/>
<evidence type="ECO:0000259" key="7">
    <source>
        <dbReference type="Pfam" id="PF12698"/>
    </source>
</evidence>